<accession>A0A9Q4ALA1</accession>
<dbReference type="Gene3D" id="3.20.20.140">
    <property type="entry name" value="Metal-dependent hydrolases"/>
    <property type="match status" value="1"/>
</dbReference>
<reference evidence="2" key="1">
    <citation type="submission" date="2022-06" db="EMBL/GenBank/DDBJ databases">
        <title>Devosia sp. XJ19-45 genome assembly.</title>
        <authorList>
            <person name="Li B."/>
            <person name="Cai M."/>
            <person name="Nie G."/>
            <person name="Li W."/>
        </authorList>
    </citation>
    <scope>NUCLEOTIDE SEQUENCE</scope>
    <source>
        <strain evidence="2">XJ19-45</strain>
    </source>
</reference>
<name>A0A9Q4ALA1_9HYPH</name>
<dbReference type="Gene3D" id="2.30.40.10">
    <property type="entry name" value="Urease, subunit C, domain 1"/>
    <property type="match status" value="1"/>
</dbReference>
<dbReference type="GO" id="GO:0016810">
    <property type="term" value="F:hydrolase activity, acting on carbon-nitrogen (but not peptide) bonds"/>
    <property type="evidence" value="ECO:0007669"/>
    <property type="project" value="InterPro"/>
</dbReference>
<dbReference type="EMBL" id="JAMWDU010000001">
    <property type="protein sequence ID" value="MCP8886183.1"/>
    <property type="molecule type" value="Genomic_DNA"/>
</dbReference>
<gene>
    <name evidence="2" type="ORF">NF348_03620</name>
</gene>
<dbReference type="Pfam" id="PF07969">
    <property type="entry name" value="Amidohydro_3"/>
    <property type="match status" value="1"/>
</dbReference>
<evidence type="ECO:0000313" key="2">
    <source>
        <dbReference type="EMBL" id="MCP8886183.1"/>
    </source>
</evidence>
<dbReference type="Gene3D" id="3.10.310.70">
    <property type="match status" value="1"/>
</dbReference>
<dbReference type="Proteomes" id="UP001060275">
    <property type="component" value="Unassembled WGS sequence"/>
</dbReference>
<dbReference type="SUPFAM" id="SSF51338">
    <property type="entry name" value="Composite domain of metallo-dependent hydrolases"/>
    <property type="match status" value="1"/>
</dbReference>
<dbReference type="CDD" id="cd01300">
    <property type="entry name" value="YtcJ_like"/>
    <property type="match status" value="1"/>
</dbReference>
<dbReference type="RefSeq" id="WP_254672638.1">
    <property type="nucleotide sequence ID" value="NZ_JAMWDU010000001.1"/>
</dbReference>
<evidence type="ECO:0000313" key="3">
    <source>
        <dbReference type="Proteomes" id="UP001060275"/>
    </source>
</evidence>
<dbReference type="InterPro" id="IPR032466">
    <property type="entry name" value="Metal_Hydrolase"/>
</dbReference>
<dbReference type="SUPFAM" id="SSF51556">
    <property type="entry name" value="Metallo-dependent hydrolases"/>
    <property type="match status" value="1"/>
</dbReference>
<dbReference type="PANTHER" id="PTHR22642:SF2">
    <property type="entry name" value="PROTEIN LONG AFTER FAR-RED 3"/>
    <property type="match status" value="1"/>
</dbReference>
<feature type="domain" description="Amidohydrolase 3" evidence="1">
    <location>
        <begin position="55"/>
        <end position="540"/>
    </location>
</feature>
<dbReference type="PANTHER" id="PTHR22642">
    <property type="entry name" value="IMIDAZOLONEPROPIONASE"/>
    <property type="match status" value="1"/>
</dbReference>
<protein>
    <submittedName>
        <fullName evidence="2">Amidohydrolase</fullName>
    </submittedName>
</protein>
<proteinExistence type="predicted"/>
<comment type="caution">
    <text evidence="2">The sequence shown here is derived from an EMBL/GenBank/DDBJ whole genome shotgun (WGS) entry which is preliminary data.</text>
</comment>
<evidence type="ECO:0000259" key="1">
    <source>
        <dbReference type="Pfam" id="PF07969"/>
    </source>
</evidence>
<dbReference type="InterPro" id="IPR013108">
    <property type="entry name" value="Amidohydro_3"/>
</dbReference>
<keyword evidence="3" id="KW-1185">Reference proteome</keyword>
<dbReference type="AlphaFoldDB" id="A0A9Q4ALA1"/>
<dbReference type="InterPro" id="IPR011059">
    <property type="entry name" value="Metal-dep_hydrolase_composite"/>
</dbReference>
<organism evidence="2 3">
    <name type="scientific">Devosia ureilytica</name>
    <dbReference type="NCBI Taxonomy" id="2952754"/>
    <lineage>
        <taxon>Bacteria</taxon>
        <taxon>Pseudomonadati</taxon>
        <taxon>Pseudomonadota</taxon>
        <taxon>Alphaproteobacteria</taxon>
        <taxon>Hyphomicrobiales</taxon>
        <taxon>Devosiaceae</taxon>
        <taxon>Devosia</taxon>
    </lineage>
</organism>
<dbReference type="InterPro" id="IPR033932">
    <property type="entry name" value="YtcJ-like"/>
</dbReference>
<sequence>MPAPITVFVAKAIRTMNVNVPLATHVAVREGRILGVGTLEDVAGWGDYALDETFKNKVLMPGFVEAHSHAMEGAAWDNDYLGFFERTNPDGKTVGGYKTVAAVIEALKAIEAEMTDPGEPLVCWGYDPIYYNNQRMVAADLDAVSATRPIMIQHASGHLINVNSPLMALAGITRETNVEGVMKGLDGEPTGELQEMAAMFMARKAINQDMMAPQGPHALERFVGSANNAGVTTAVDLGNPLTDQMITQLDAATARDEFHLRIVSAMWAAAHGLEEGIARAEKLRTMGNAKWYPHLVKIMTDGSIQGFTGRLKWPGYFNGAPNGIWNAPPEQLTQSIIAYHKSGAQVHIHVNGDQASELAIDAFEEALKQAPRPDHRHTLQHCQMANDEQFRRMKTLGLCVNLFANHLYYWGDQHYALTMGPERANRMDACGTALRYGVPLAIHSDVPVTPLAPLFTAWCAVNRLTATGRVLGEAEKISVEQALYAITMGAAYQLNVDHLVGSIEIGKFADFAVLEADPLEVAPVELKDVPVWGTVIAGVPRQSAKSLHS</sequence>